<accession>A0A0C3G6F7</accession>
<sequence>MERAGSLCLAAHGKTRWTRTLFSRLKMMTTNQLMSVQDVDLLRQRGQSTACVSRKRCRSLPPLSSRPFKAVKQNSTLIRMTSPCWAFRFFRCQAKPRRFLTVTRPKWTE</sequence>
<gene>
    <name evidence="1" type="ORF">PILCRDRAFT_100805</name>
</gene>
<dbReference type="InParanoid" id="A0A0C3G6F7"/>
<evidence type="ECO:0000313" key="2">
    <source>
        <dbReference type="Proteomes" id="UP000054166"/>
    </source>
</evidence>
<organism evidence="1 2">
    <name type="scientific">Piloderma croceum (strain F 1598)</name>
    <dbReference type="NCBI Taxonomy" id="765440"/>
    <lineage>
        <taxon>Eukaryota</taxon>
        <taxon>Fungi</taxon>
        <taxon>Dikarya</taxon>
        <taxon>Basidiomycota</taxon>
        <taxon>Agaricomycotina</taxon>
        <taxon>Agaricomycetes</taxon>
        <taxon>Agaricomycetidae</taxon>
        <taxon>Atheliales</taxon>
        <taxon>Atheliaceae</taxon>
        <taxon>Piloderma</taxon>
    </lineage>
</organism>
<protein>
    <submittedName>
        <fullName evidence="1">Uncharacterized protein</fullName>
    </submittedName>
</protein>
<dbReference type="AlphaFoldDB" id="A0A0C3G6F7"/>
<proteinExistence type="predicted"/>
<evidence type="ECO:0000313" key="1">
    <source>
        <dbReference type="EMBL" id="KIM91840.1"/>
    </source>
</evidence>
<dbReference type="EMBL" id="KN832970">
    <property type="protein sequence ID" value="KIM91840.1"/>
    <property type="molecule type" value="Genomic_DNA"/>
</dbReference>
<reference evidence="1 2" key="1">
    <citation type="submission" date="2014-04" db="EMBL/GenBank/DDBJ databases">
        <authorList>
            <consortium name="DOE Joint Genome Institute"/>
            <person name="Kuo A."/>
            <person name="Tarkka M."/>
            <person name="Buscot F."/>
            <person name="Kohler A."/>
            <person name="Nagy L.G."/>
            <person name="Floudas D."/>
            <person name="Copeland A."/>
            <person name="Barry K.W."/>
            <person name="Cichocki N."/>
            <person name="Veneault-Fourrey C."/>
            <person name="LaButti K."/>
            <person name="Lindquist E.A."/>
            <person name="Lipzen A."/>
            <person name="Lundell T."/>
            <person name="Morin E."/>
            <person name="Murat C."/>
            <person name="Sun H."/>
            <person name="Tunlid A."/>
            <person name="Henrissat B."/>
            <person name="Grigoriev I.V."/>
            <person name="Hibbett D.S."/>
            <person name="Martin F."/>
            <person name="Nordberg H.P."/>
            <person name="Cantor M.N."/>
            <person name="Hua S.X."/>
        </authorList>
    </citation>
    <scope>NUCLEOTIDE SEQUENCE [LARGE SCALE GENOMIC DNA]</scope>
    <source>
        <strain evidence="1 2">F 1598</strain>
    </source>
</reference>
<reference evidence="2" key="2">
    <citation type="submission" date="2015-01" db="EMBL/GenBank/DDBJ databases">
        <title>Evolutionary Origins and Diversification of the Mycorrhizal Mutualists.</title>
        <authorList>
            <consortium name="DOE Joint Genome Institute"/>
            <consortium name="Mycorrhizal Genomics Consortium"/>
            <person name="Kohler A."/>
            <person name="Kuo A."/>
            <person name="Nagy L.G."/>
            <person name="Floudas D."/>
            <person name="Copeland A."/>
            <person name="Barry K.W."/>
            <person name="Cichocki N."/>
            <person name="Veneault-Fourrey C."/>
            <person name="LaButti K."/>
            <person name="Lindquist E.A."/>
            <person name="Lipzen A."/>
            <person name="Lundell T."/>
            <person name="Morin E."/>
            <person name="Murat C."/>
            <person name="Riley R."/>
            <person name="Ohm R."/>
            <person name="Sun H."/>
            <person name="Tunlid A."/>
            <person name="Henrissat B."/>
            <person name="Grigoriev I.V."/>
            <person name="Hibbett D.S."/>
            <person name="Martin F."/>
        </authorList>
    </citation>
    <scope>NUCLEOTIDE SEQUENCE [LARGE SCALE GENOMIC DNA]</scope>
    <source>
        <strain evidence="2">F 1598</strain>
    </source>
</reference>
<dbReference type="HOGENOM" id="CLU_2184932_0_0_1"/>
<keyword evidence="2" id="KW-1185">Reference proteome</keyword>
<name>A0A0C3G6F7_PILCF</name>
<dbReference type="Proteomes" id="UP000054166">
    <property type="component" value="Unassembled WGS sequence"/>
</dbReference>